<reference evidence="3 4" key="1">
    <citation type="submission" date="2018-11" db="EMBL/GenBank/DDBJ databases">
        <title>Sequencing the genomes of 1000 actinobacteria strains.</title>
        <authorList>
            <person name="Klenk H.-P."/>
        </authorList>
    </citation>
    <scope>NUCLEOTIDE SEQUENCE [LARGE SCALE GENOMIC DNA]</scope>
    <source>
        <strain evidence="3 4">DSM 44348</strain>
    </source>
</reference>
<dbReference type="SUPFAM" id="SSF51556">
    <property type="entry name" value="Metallo-dependent hydrolases"/>
    <property type="match status" value="1"/>
</dbReference>
<feature type="domain" description="Amidohydrolase-related" evidence="2">
    <location>
        <begin position="33"/>
        <end position="310"/>
    </location>
</feature>
<name>A0A3N2H479_9PSEU</name>
<dbReference type="Pfam" id="PF04909">
    <property type="entry name" value="Amidohydro_2"/>
    <property type="match status" value="1"/>
</dbReference>
<comment type="caution">
    <text evidence="3">The sequence shown here is derived from an EMBL/GenBank/DDBJ whole genome shotgun (WGS) entry which is preliminary data.</text>
</comment>
<dbReference type="EMBL" id="RKHY01000001">
    <property type="protein sequence ID" value="ROS43722.1"/>
    <property type="molecule type" value="Genomic_DNA"/>
</dbReference>
<dbReference type="PANTHER" id="PTHR21240">
    <property type="entry name" value="2-AMINO-3-CARBOXYLMUCONATE-6-SEMIALDEHYDE DECARBOXYLASE"/>
    <property type="match status" value="1"/>
</dbReference>
<evidence type="ECO:0000259" key="2">
    <source>
        <dbReference type="Pfam" id="PF04909"/>
    </source>
</evidence>
<dbReference type="AlphaFoldDB" id="A0A3N2H479"/>
<protein>
    <recommendedName>
        <fullName evidence="2">Amidohydrolase-related domain-containing protein</fullName>
    </recommendedName>
</protein>
<dbReference type="CDD" id="cd01292">
    <property type="entry name" value="metallo-dependent_hydrolases"/>
    <property type="match status" value="1"/>
</dbReference>
<accession>A0A3N2H479</accession>
<dbReference type="InterPro" id="IPR032465">
    <property type="entry name" value="ACMSD"/>
</dbReference>
<dbReference type="InterPro" id="IPR032466">
    <property type="entry name" value="Metal_Hydrolase"/>
</dbReference>
<keyword evidence="1" id="KW-0456">Lyase</keyword>
<dbReference type="Gene3D" id="3.20.20.140">
    <property type="entry name" value="Metal-dependent hydrolases"/>
    <property type="match status" value="1"/>
</dbReference>
<dbReference type="InterPro" id="IPR006680">
    <property type="entry name" value="Amidohydro-rel"/>
</dbReference>
<gene>
    <name evidence="3" type="ORF">EDD35_6142</name>
</gene>
<proteinExistence type="predicted"/>
<dbReference type="GO" id="GO:0016831">
    <property type="term" value="F:carboxy-lyase activity"/>
    <property type="evidence" value="ECO:0007669"/>
    <property type="project" value="InterPro"/>
</dbReference>
<keyword evidence="4" id="KW-1185">Reference proteome</keyword>
<dbReference type="Proteomes" id="UP000274843">
    <property type="component" value="Unassembled WGS sequence"/>
</dbReference>
<evidence type="ECO:0000313" key="4">
    <source>
        <dbReference type="Proteomes" id="UP000274843"/>
    </source>
</evidence>
<evidence type="ECO:0000256" key="1">
    <source>
        <dbReference type="ARBA" id="ARBA00023239"/>
    </source>
</evidence>
<evidence type="ECO:0000313" key="3">
    <source>
        <dbReference type="EMBL" id="ROS43722.1"/>
    </source>
</evidence>
<dbReference type="PANTHER" id="PTHR21240:SF19">
    <property type="entry name" value="CATALYTIC_ HYDROLASE"/>
    <property type="match status" value="1"/>
</dbReference>
<dbReference type="GO" id="GO:0016787">
    <property type="term" value="F:hydrolase activity"/>
    <property type="evidence" value="ECO:0007669"/>
    <property type="project" value="InterPro"/>
</dbReference>
<organism evidence="3 4">
    <name type="scientific">Amycolatopsis thermoflava</name>
    <dbReference type="NCBI Taxonomy" id="84480"/>
    <lineage>
        <taxon>Bacteria</taxon>
        <taxon>Bacillati</taxon>
        <taxon>Actinomycetota</taxon>
        <taxon>Actinomycetes</taxon>
        <taxon>Pseudonocardiales</taxon>
        <taxon>Pseudonocardiaceae</taxon>
        <taxon>Amycolatopsis</taxon>
        <taxon>Amycolatopsis methanolica group</taxon>
    </lineage>
</organism>
<sequence length="315" mass="34579">MKRTLPASRSGVDSAGYVSVHLTTMDPSQLEAIDVHVHVETDDHGHLSLPDDFVEASSAYFGADARRPTIDEIAAYYRERRIGAVLFTVDIEAFTGHPALSNEEIAEAAAKHPDVLIPFASIDPAKGRAGARQLERLIADHGVRGLKFHPSLQDFAPNDRSAYPLLEIAQEHGLPALFHTGQTGIGANMRGGGGVRLGLSNPMLLDDVAIDFPDLTIIMAHPSFPWQDEALAVATHKPNVYIDLSGWSPKYFPPQLVRYANSLLQDKVLFGSDYPLITPDRWMADFARLDIKDHVRPKILKDNAVRVLGLAQERG</sequence>